<evidence type="ECO:0000313" key="9">
    <source>
        <dbReference type="Proteomes" id="UP001552299"/>
    </source>
</evidence>
<feature type="transmembrane region" description="Helical" evidence="6">
    <location>
        <begin position="196"/>
        <end position="216"/>
    </location>
</feature>
<dbReference type="EMBL" id="JANQDX010000015">
    <property type="protein sequence ID" value="KAL0910986.1"/>
    <property type="molecule type" value="Genomic_DNA"/>
</dbReference>
<organism evidence="8 9">
    <name type="scientific">Dendrobium thyrsiflorum</name>
    <name type="common">Pinecone-like raceme dendrobium</name>
    <name type="synonym">Orchid</name>
    <dbReference type="NCBI Taxonomy" id="117978"/>
    <lineage>
        <taxon>Eukaryota</taxon>
        <taxon>Viridiplantae</taxon>
        <taxon>Streptophyta</taxon>
        <taxon>Embryophyta</taxon>
        <taxon>Tracheophyta</taxon>
        <taxon>Spermatophyta</taxon>
        <taxon>Magnoliopsida</taxon>
        <taxon>Liliopsida</taxon>
        <taxon>Asparagales</taxon>
        <taxon>Orchidaceae</taxon>
        <taxon>Epidendroideae</taxon>
        <taxon>Malaxideae</taxon>
        <taxon>Dendrobiinae</taxon>
        <taxon>Dendrobium</taxon>
    </lineage>
</organism>
<evidence type="ECO:0000256" key="3">
    <source>
        <dbReference type="ARBA" id="ARBA00022692"/>
    </source>
</evidence>
<keyword evidence="5 6" id="KW-0472">Membrane</keyword>
<dbReference type="FunFam" id="1.20.120.1630:FF:000017">
    <property type="entry name" value="3-oxo-5-alpha-steroid 4-dehydrogenase family protein"/>
    <property type="match status" value="1"/>
</dbReference>
<keyword evidence="4 6" id="KW-1133">Transmembrane helix</keyword>
<dbReference type="PANTHER" id="PTHR10556">
    <property type="entry name" value="3-OXO-5-ALPHA-STEROID 4-DEHYDROGENASE"/>
    <property type="match status" value="1"/>
</dbReference>
<evidence type="ECO:0000256" key="1">
    <source>
        <dbReference type="ARBA" id="ARBA00004141"/>
    </source>
</evidence>
<reference evidence="8 9" key="1">
    <citation type="journal article" date="2024" name="Plant Biotechnol. J.">
        <title>Dendrobium thyrsiflorum genome and its molecular insights into genes involved in important horticultural traits.</title>
        <authorList>
            <person name="Chen B."/>
            <person name="Wang J.Y."/>
            <person name="Zheng P.J."/>
            <person name="Li K.L."/>
            <person name="Liang Y.M."/>
            <person name="Chen X.F."/>
            <person name="Zhang C."/>
            <person name="Zhao X."/>
            <person name="He X."/>
            <person name="Zhang G.Q."/>
            <person name="Liu Z.J."/>
            <person name="Xu Q."/>
        </authorList>
    </citation>
    <scope>NUCLEOTIDE SEQUENCE [LARGE SCALE GENOMIC DNA]</scope>
    <source>
        <strain evidence="8">GZMU011</strain>
    </source>
</reference>
<dbReference type="InterPro" id="IPR001104">
    <property type="entry name" value="3-oxo-5_a-steroid_4-DH_C"/>
</dbReference>
<dbReference type="Proteomes" id="UP001552299">
    <property type="component" value="Unassembled WGS sequence"/>
</dbReference>
<feature type="transmembrane region" description="Helical" evidence="6">
    <location>
        <begin position="15"/>
        <end position="37"/>
    </location>
</feature>
<dbReference type="Pfam" id="PF02544">
    <property type="entry name" value="Steroid_dh"/>
    <property type="match status" value="1"/>
</dbReference>
<feature type="transmembrane region" description="Helical" evidence="6">
    <location>
        <begin position="126"/>
        <end position="145"/>
    </location>
</feature>
<feature type="domain" description="3-oxo-5-alpha-steroid 4-dehydrogenase C-terminal" evidence="7">
    <location>
        <begin position="141"/>
        <end position="266"/>
    </location>
</feature>
<gene>
    <name evidence="8" type="ORF">M5K25_019085</name>
</gene>
<sequence>MSILNSFLFPPPPSIFVSAMSMISFTSLTISGLSEICGRHLRYSKFWDAGAGRSRGFKQISSKAGMLFLYSPAMAYAVASPFVFYGLVDGIRARLVAAALAIHFAKRVFEVLFIHQYSGQMGFDSTISISLSYFLSTLTTIYAQHLTQNMPEPAMDFKYAGVLLFLVGISGNFYHHYLLSKLRVKGEKVYKIPKGGLFELVICPHYLFEIIGFIGICLISQTVYSFSFTFGTIIYLIGRSYVTRHWYLSKFDDFPKNVKALIPYVF</sequence>
<keyword evidence="3 6" id="KW-0812">Transmembrane</keyword>
<comment type="subcellular location">
    <subcellularLocation>
        <location evidence="1">Membrane</location>
        <topology evidence="1">Multi-pass membrane protein</topology>
    </subcellularLocation>
</comment>
<dbReference type="AlphaFoldDB" id="A0ABD0UKT5"/>
<dbReference type="Gene3D" id="1.20.120.1630">
    <property type="match status" value="1"/>
</dbReference>
<evidence type="ECO:0000256" key="5">
    <source>
        <dbReference type="ARBA" id="ARBA00023136"/>
    </source>
</evidence>
<dbReference type="GO" id="GO:0016020">
    <property type="term" value="C:membrane"/>
    <property type="evidence" value="ECO:0007669"/>
    <property type="project" value="UniProtKB-SubCell"/>
</dbReference>
<proteinExistence type="inferred from homology"/>
<dbReference type="InterPro" id="IPR039357">
    <property type="entry name" value="SRD5A/TECR"/>
</dbReference>
<evidence type="ECO:0000256" key="4">
    <source>
        <dbReference type="ARBA" id="ARBA00022989"/>
    </source>
</evidence>
<evidence type="ECO:0000259" key="7">
    <source>
        <dbReference type="Pfam" id="PF02544"/>
    </source>
</evidence>
<name>A0ABD0UKT5_DENTH</name>
<protein>
    <recommendedName>
        <fullName evidence="7">3-oxo-5-alpha-steroid 4-dehydrogenase C-terminal domain-containing protein</fullName>
    </recommendedName>
</protein>
<feature type="transmembrane region" description="Helical" evidence="6">
    <location>
        <begin position="157"/>
        <end position="175"/>
    </location>
</feature>
<feature type="transmembrane region" description="Helical" evidence="6">
    <location>
        <begin position="222"/>
        <end position="242"/>
    </location>
</feature>
<feature type="transmembrane region" description="Helical" evidence="6">
    <location>
        <begin position="67"/>
        <end position="87"/>
    </location>
</feature>
<evidence type="ECO:0000256" key="2">
    <source>
        <dbReference type="ARBA" id="ARBA00007742"/>
    </source>
</evidence>
<evidence type="ECO:0000313" key="8">
    <source>
        <dbReference type="EMBL" id="KAL0910986.1"/>
    </source>
</evidence>
<keyword evidence="9" id="KW-1185">Reference proteome</keyword>
<dbReference type="PANTHER" id="PTHR10556:SF35">
    <property type="entry name" value="3-OXO-5-ALPHA-STEROID 4-DEHYDROGENASE FAMILY PROTEIN"/>
    <property type="match status" value="1"/>
</dbReference>
<evidence type="ECO:0000256" key="6">
    <source>
        <dbReference type="SAM" id="Phobius"/>
    </source>
</evidence>
<comment type="caution">
    <text evidence="8">The sequence shown here is derived from an EMBL/GenBank/DDBJ whole genome shotgun (WGS) entry which is preliminary data.</text>
</comment>
<comment type="similarity">
    <text evidence="2">Belongs to the steroid 5-alpha reductase family.</text>
</comment>
<dbReference type="PROSITE" id="PS50244">
    <property type="entry name" value="S5A_REDUCTASE"/>
    <property type="match status" value="1"/>
</dbReference>
<accession>A0ABD0UKT5</accession>